<dbReference type="FunFam" id="3.30.160.60:FF:001250">
    <property type="entry name" value="putative transcription factor ovo-like protein 3"/>
    <property type="match status" value="1"/>
</dbReference>
<evidence type="ECO:0000256" key="3">
    <source>
        <dbReference type="ARBA" id="ARBA00022723"/>
    </source>
</evidence>
<dbReference type="GO" id="GO:0000978">
    <property type="term" value="F:RNA polymerase II cis-regulatory region sequence-specific DNA binding"/>
    <property type="evidence" value="ECO:0007669"/>
    <property type="project" value="TreeGrafter"/>
</dbReference>
<evidence type="ECO:0000256" key="4">
    <source>
        <dbReference type="ARBA" id="ARBA00022737"/>
    </source>
</evidence>
<feature type="compositionally biased region" description="Basic and acidic residues" evidence="9">
    <location>
        <begin position="570"/>
        <end position="584"/>
    </location>
</feature>
<feature type="domain" description="C2H2-type" evidence="10">
    <location>
        <begin position="773"/>
        <end position="800"/>
    </location>
</feature>
<evidence type="ECO:0000259" key="10">
    <source>
        <dbReference type="PROSITE" id="PS50157"/>
    </source>
</evidence>
<keyword evidence="4" id="KW-0677">Repeat</keyword>
<dbReference type="SUPFAM" id="SSF57667">
    <property type="entry name" value="beta-beta-alpha zinc fingers"/>
    <property type="match status" value="2"/>
</dbReference>
<dbReference type="PROSITE" id="PS50157">
    <property type="entry name" value="ZINC_FINGER_C2H2_2"/>
    <property type="match status" value="3"/>
</dbReference>
<feature type="domain" description="C2H2-type" evidence="10">
    <location>
        <begin position="801"/>
        <end position="828"/>
    </location>
</feature>
<dbReference type="GO" id="GO:0045596">
    <property type="term" value="P:negative regulation of cell differentiation"/>
    <property type="evidence" value="ECO:0007669"/>
    <property type="project" value="UniProtKB-ARBA"/>
</dbReference>
<dbReference type="GO" id="GO:0005634">
    <property type="term" value="C:nucleus"/>
    <property type="evidence" value="ECO:0007669"/>
    <property type="project" value="UniProtKB-SubCell"/>
</dbReference>
<organism evidence="11">
    <name type="scientific">Culicoides sonorensis</name>
    <name type="common">Biting midge</name>
    <dbReference type="NCBI Taxonomy" id="179676"/>
    <lineage>
        <taxon>Eukaryota</taxon>
        <taxon>Metazoa</taxon>
        <taxon>Ecdysozoa</taxon>
        <taxon>Arthropoda</taxon>
        <taxon>Hexapoda</taxon>
        <taxon>Insecta</taxon>
        <taxon>Pterygota</taxon>
        <taxon>Neoptera</taxon>
        <taxon>Endopterygota</taxon>
        <taxon>Diptera</taxon>
        <taxon>Nematocera</taxon>
        <taxon>Chironomoidea</taxon>
        <taxon>Ceratopogonidae</taxon>
        <taxon>Ceratopogoninae</taxon>
        <taxon>Culicoides</taxon>
        <taxon>Monoculicoides</taxon>
    </lineage>
</organism>
<protein>
    <submittedName>
        <fullName evidence="11">CSON009002 protein</fullName>
    </submittedName>
</protein>
<comment type="similarity">
    <text evidence="2">Belongs to the krueppel C2H2-type zinc-finger protein family.</text>
</comment>
<comment type="subcellular location">
    <subcellularLocation>
        <location evidence="1">Nucleus</location>
    </subcellularLocation>
</comment>
<dbReference type="InterPro" id="IPR036236">
    <property type="entry name" value="Znf_C2H2_sf"/>
</dbReference>
<dbReference type="GO" id="GO:0009913">
    <property type="term" value="P:epidermal cell differentiation"/>
    <property type="evidence" value="ECO:0007669"/>
    <property type="project" value="TreeGrafter"/>
</dbReference>
<evidence type="ECO:0000256" key="6">
    <source>
        <dbReference type="ARBA" id="ARBA00022833"/>
    </source>
</evidence>
<keyword evidence="5 8" id="KW-0863">Zinc-finger</keyword>
<feature type="region of interest" description="Disordered" evidence="9">
    <location>
        <begin position="108"/>
        <end position="128"/>
    </location>
</feature>
<feature type="region of interest" description="Disordered" evidence="9">
    <location>
        <begin position="314"/>
        <end position="388"/>
    </location>
</feature>
<keyword evidence="7" id="KW-0539">Nucleus</keyword>
<dbReference type="PROSITE" id="PS00028">
    <property type="entry name" value="ZINC_FINGER_C2H2_1"/>
    <property type="match status" value="3"/>
</dbReference>
<feature type="region of interest" description="Disordered" evidence="9">
    <location>
        <begin position="251"/>
        <end position="283"/>
    </location>
</feature>
<evidence type="ECO:0000256" key="2">
    <source>
        <dbReference type="ARBA" id="ARBA00006991"/>
    </source>
</evidence>
<proteinExistence type="inferred from homology"/>
<sequence>MTDYEIKIDEILSELTKICDENNKQSDESVKSKMDDSRSKDDVKLIEPPIMYGDIRETVNHWIANCPSHIQNIELIYMDTVEWLYTGDGKTEENIIRDIFGDDSKLLSAPSDKDTSGNTVLTVDDQGHQQKPRRFFSSILGGDIPYGSRGHILTPGAKKAYPPTLLPTPIVALETQTPPLIRDTDPEILHEKPINLSAQSQQGPDRARTPKANVPEPVVRCSVIQRTPSTHTQESDNADLVPNTINNSQCHVEPEQEQPIDYHIPKRRDEKYEERERKSREARRSAIISRPVINFRNLPPSMLRHVSGIMAAAAGHGRSSSNGGNGNGSNGGHSSSGSGYSGNGGNNTGNSGSGGAMGGSGSGGGMGGRDGRSNYGPNSPPTGSLPPFYESLKGGVGLNGFNANNGAFLGNSYTSLVNAATGGAMDCENNNHNNNNGEITNIGGYQDQNSGKQFSMLQNTFNLALKDEQDMDGYESKMDSLTLNNYNGYDLNEQMMVEMAGVNVSDPIQFSATFAFSGSQGSDQHLLDSLSDAVDLSQLLQRLPNDDQSSASGNEIDLASTPSITPESINHNDNHPIEPFSDHLITRGSHGHAVQLAFDQQNGRIFQAGVKTYLDNPPPSYISRNNLDISHHNHHNSGGIPINPSINADQQLIVPDYIDSHSNLSLPSPGTSSSLDENHPNQSFTPSSTAIASTIQNVSAKNVIKRLSPAITEAKVNILTQRLGLPNEVQLEFVNGGHGIKNPLALDNVPGRIRDEDKSKLVQHVQDEEGSRFMCRICSKSFTLQRLLNRHMKCHSDVKRYLCTFCGKGFNDTFDLKRHTRTHTGVRPYKCNLCEKSFTQRCSLESHCLKVHGVQHQYAYKERRTKMYVCEECGHTTNEPEVHYIHLKDKHPYSPALLKFYDKRHFKFNNSQFANNLLGSYPMPVHN</sequence>
<dbReference type="GO" id="GO:0045892">
    <property type="term" value="P:negative regulation of DNA-templated transcription"/>
    <property type="evidence" value="ECO:0007669"/>
    <property type="project" value="UniProtKB-ARBA"/>
</dbReference>
<accession>A0A336LZD1</accession>
<feature type="region of interest" description="Disordered" evidence="9">
    <location>
        <begin position="660"/>
        <end position="687"/>
    </location>
</feature>
<dbReference type="GO" id="GO:0008270">
    <property type="term" value="F:zinc ion binding"/>
    <property type="evidence" value="ECO:0007669"/>
    <property type="project" value="UniProtKB-KW"/>
</dbReference>
<dbReference type="SMART" id="SM00355">
    <property type="entry name" value="ZnF_C2H2"/>
    <property type="match status" value="4"/>
</dbReference>
<feature type="region of interest" description="Disordered" evidence="9">
    <location>
        <begin position="194"/>
        <end position="218"/>
    </location>
</feature>
<feature type="compositionally biased region" description="Gly residues" evidence="9">
    <location>
        <begin position="339"/>
        <end position="368"/>
    </location>
</feature>
<evidence type="ECO:0000256" key="9">
    <source>
        <dbReference type="SAM" id="MobiDB-lite"/>
    </source>
</evidence>
<dbReference type="GO" id="GO:0051241">
    <property type="term" value="P:negative regulation of multicellular organismal process"/>
    <property type="evidence" value="ECO:0007669"/>
    <property type="project" value="UniProtKB-ARBA"/>
</dbReference>
<gene>
    <name evidence="11" type="primary">CSON009002</name>
</gene>
<dbReference type="Gene3D" id="3.30.160.60">
    <property type="entry name" value="Classic Zinc Finger"/>
    <property type="match status" value="3"/>
</dbReference>
<dbReference type="FunFam" id="3.30.160.60:FF:000452">
    <property type="entry name" value="Transcription factor Ovo-like 2"/>
    <property type="match status" value="1"/>
</dbReference>
<dbReference type="OMA" id="CALMEHA"/>
<dbReference type="VEuPathDB" id="VectorBase:CSON009002"/>
<evidence type="ECO:0000256" key="8">
    <source>
        <dbReference type="PROSITE-ProRule" id="PRU00042"/>
    </source>
</evidence>
<reference evidence="11" key="1">
    <citation type="submission" date="2018-07" db="EMBL/GenBank/DDBJ databases">
        <authorList>
            <person name="Quirk P.G."/>
            <person name="Krulwich T.A."/>
        </authorList>
    </citation>
    <scope>NUCLEOTIDE SEQUENCE</scope>
</reference>
<dbReference type="InterPro" id="IPR027756">
    <property type="entry name" value="Ovo-like"/>
</dbReference>
<dbReference type="PANTHER" id="PTHR10032:SF271">
    <property type="entry name" value="RH12261P-RELATED"/>
    <property type="match status" value="1"/>
</dbReference>
<feature type="domain" description="C2H2-type" evidence="10">
    <location>
        <begin position="829"/>
        <end position="857"/>
    </location>
</feature>
<evidence type="ECO:0000313" key="11">
    <source>
        <dbReference type="EMBL" id="SSX23436.1"/>
    </source>
</evidence>
<dbReference type="EMBL" id="UFQT01000348">
    <property type="protein sequence ID" value="SSX23436.1"/>
    <property type="molecule type" value="Genomic_DNA"/>
</dbReference>
<keyword evidence="3" id="KW-0479">Metal-binding</keyword>
<evidence type="ECO:0000256" key="7">
    <source>
        <dbReference type="ARBA" id="ARBA00023242"/>
    </source>
</evidence>
<dbReference type="AlphaFoldDB" id="A0A336LZD1"/>
<dbReference type="Pfam" id="PF00096">
    <property type="entry name" value="zf-C2H2"/>
    <property type="match status" value="1"/>
</dbReference>
<dbReference type="GO" id="GO:0000981">
    <property type="term" value="F:DNA-binding transcription factor activity, RNA polymerase II-specific"/>
    <property type="evidence" value="ECO:0007669"/>
    <property type="project" value="TreeGrafter"/>
</dbReference>
<evidence type="ECO:0000256" key="1">
    <source>
        <dbReference type="ARBA" id="ARBA00004123"/>
    </source>
</evidence>
<feature type="region of interest" description="Disordered" evidence="9">
    <location>
        <begin position="226"/>
        <end position="245"/>
    </location>
</feature>
<feature type="region of interest" description="Disordered" evidence="9">
    <location>
        <begin position="544"/>
        <end position="584"/>
    </location>
</feature>
<feature type="compositionally biased region" description="Low complexity" evidence="9">
    <location>
        <begin position="662"/>
        <end position="675"/>
    </location>
</feature>
<keyword evidence="6" id="KW-0862">Zinc</keyword>
<feature type="compositionally biased region" description="Basic and acidic residues" evidence="9">
    <location>
        <begin position="263"/>
        <end position="283"/>
    </location>
</feature>
<feature type="compositionally biased region" description="Polar residues" evidence="9">
    <location>
        <begin position="560"/>
        <end position="569"/>
    </location>
</feature>
<dbReference type="InterPro" id="IPR013087">
    <property type="entry name" value="Znf_C2H2_type"/>
</dbReference>
<name>A0A336LZD1_CULSO</name>
<dbReference type="GO" id="GO:0009968">
    <property type="term" value="P:negative regulation of signal transduction"/>
    <property type="evidence" value="ECO:0007669"/>
    <property type="project" value="UniProtKB-ARBA"/>
</dbReference>
<evidence type="ECO:0000256" key="5">
    <source>
        <dbReference type="ARBA" id="ARBA00022771"/>
    </source>
</evidence>
<dbReference type="PANTHER" id="PTHR10032">
    <property type="entry name" value="ZINC FINGER PROTEIN WITH KRAB AND SCAN DOMAINS"/>
    <property type="match status" value="1"/>
</dbReference>